<protein>
    <submittedName>
        <fullName evidence="2">Unannotated protein</fullName>
    </submittedName>
</protein>
<feature type="transmembrane region" description="Helical" evidence="1">
    <location>
        <begin position="39"/>
        <end position="57"/>
    </location>
</feature>
<sequence>MTVPSPPRIGAHEPRWPAALALLVAMALYLALPQTLILGPRWLLPVLEGLLVIPLLISNPDRNEPDTALLRTISVLLIAFVSAANLSALGLLLHDMLNSADVEGTSLIFSAVALWWTSVIVFALWYWELDGGGPAPRHELAAYKRDFLFPQQAAPEVFPTVWMPSFFDYLYVSFTNSTAFSPTDAMPLTTRSKALMMLQSGSALVTIVMVASRAINILP</sequence>
<keyword evidence="1" id="KW-0472">Membrane</keyword>
<evidence type="ECO:0000256" key="1">
    <source>
        <dbReference type="SAM" id="Phobius"/>
    </source>
</evidence>
<keyword evidence="1" id="KW-1133">Transmembrane helix</keyword>
<feature type="transmembrane region" description="Helical" evidence="1">
    <location>
        <begin position="15"/>
        <end position="32"/>
    </location>
</feature>
<proteinExistence type="predicted"/>
<accession>A0A6J6GM40</accession>
<feature type="transmembrane region" description="Helical" evidence="1">
    <location>
        <begin position="194"/>
        <end position="215"/>
    </location>
</feature>
<feature type="transmembrane region" description="Helical" evidence="1">
    <location>
        <begin position="69"/>
        <end position="93"/>
    </location>
</feature>
<feature type="transmembrane region" description="Helical" evidence="1">
    <location>
        <begin position="105"/>
        <end position="127"/>
    </location>
</feature>
<evidence type="ECO:0000313" key="2">
    <source>
        <dbReference type="EMBL" id="CAB4597888.1"/>
    </source>
</evidence>
<dbReference type="AlphaFoldDB" id="A0A6J6GM40"/>
<keyword evidence="1" id="KW-0812">Transmembrane</keyword>
<dbReference type="EMBL" id="CAEZUP010000004">
    <property type="protein sequence ID" value="CAB4597888.1"/>
    <property type="molecule type" value="Genomic_DNA"/>
</dbReference>
<name>A0A6J6GM40_9ZZZZ</name>
<reference evidence="2" key="1">
    <citation type="submission" date="2020-05" db="EMBL/GenBank/DDBJ databases">
        <authorList>
            <person name="Chiriac C."/>
            <person name="Salcher M."/>
            <person name="Ghai R."/>
            <person name="Kavagutti S V."/>
        </authorList>
    </citation>
    <scope>NUCLEOTIDE SEQUENCE</scope>
</reference>
<gene>
    <name evidence="2" type="ORF">UFOPK1835_00179</name>
</gene>
<organism evidence="2">
    <name type="scientific">freshwater metagenome</name>
    <dbReference type="NCBI Taxonomy" id="449393"/>
    <lineage>
        <taxon>unclassified sequences</taxon>
        <taxon>metagenomes</taxon>
        <taxon>ecological metagenomes</taxon>
    </lineage>
</organism>